<evidence type="ECO:0000313" key="3">
    <source>
        <dbReference type="EMBL" id="CAL4143717.1"/>
    </source>
</evidence>
<comment type="similarity">
    <text evidence="1">Belongs to the class IV-like SAM-binding methyltransferase superfamily.</text>
</comment>
<dbReference type="PANTHER" id="PTHR12150:SF13">
    <property type="entry name" value="METHYLTRANSFERASE C9ORF114-RELATED"/>
    <property type="match status" value="1"/>
</dbReference>
<proteinExistence type="inferred from homology"/>
<keyword evidence="4" id="KW-1185">Reference proteome</keyword>
<dbReference type="Gene3D" id="2.40.50.140">
    <property type="entry name" value="Nucleic acid-binding proteins"/>
    <property type="match status" value="1"/>
</dbReference>
<dbReference type="EMBL" id="CAXKWB010033759">
    <property type="protein sequence ID" value="CAL4143717.1"/>
    <property type="molecule type" value="Genomic_DNA"/>
</dbReference>
<feature type="compositionally biased region" description="Basic and acidic residues" evidence="2">
    <location>
        <begin position="13"/>
        <end position="22"/>
    </location>
</feature>
<gene>
    <name evidence="3" type="ORF">MNOR_LOCUS29328</name>
</gene>
<evidence type="ECO:0000256" key="2">
    <source>
        <dbReference type="SAM" id="MobiDB-lite"/>
    </source>
</evidence>
<dbReference type="InterPro" id="IPR029026">
    <property type="entry name" value="tRNA_m1G_MTases_N"/>
</dbReference>
<evidence type="ECO:0000313" key="4">
    <source>
        <dbReference type="Proteomes" id="UP001497623"/>
    </source>
</evidence>
<dbReference type="AlphaFoldDB" id="A0AAV2RWY7"/>
<dbReference type="InterPro" id="IPR029028">
    <property type="entry name" value="Alpha/beta_knot_MTases"/>
</dbReference>
<dbReference type="InterPro" id="IPR012340">
    <property type="entry name" value="NA-bd_OB-fold"/>
</dbReference>
<comment type="caution">
    <text evidence="3">The sequence shown here is derived from an EMBL/GenBank/DDBJ whole genome shotgun (WGS) entry which is preliminary data.</text>
</comment>
<dbReference type="Pfam" id="PF02598">
    <property type="entry name" value="Methyltrn_RNA_3"/>
    <property type="match status" value="1"/>
</dbReference>
<dbReference type="InterPro" id="IPR003750">
    <property type="entry name" value="Put_MeTrfase-C9orf114-like"/>
</dbReference>
<organism evidence="3 4">
    <name type="scientific">Meganyctiphanes norvegica</name>
    <name type="common">Northern krill</name>
    <name type="synonym">Thysanopoda norvegica</name>
    <dbReference type="NCBI Taxonomy" id="48144"/>
    <lineage>
        <taxon>Eukaryota</taxon>
        <taxon>Metazoa</taxon>
        <taxon>Ecdysozoa</taxon>
        <taxon>Arthropoda</taxon>
        <taxon>Crustacea</taxon>
        <taxon>Multicrustacea</taxon>
        <taxon>Malacostraca</taxon>
        <taxon>Eumalacostraca</taxon>
        <taxon>Eucarida</taxon>
        <taxon>Euphausiacea</taxon>
        <taxon>Euphausiidae</taxon>
        <taxon>Meganyctiphanes</taxon>
    </lineage>
</organism>
<dbReference type="Gene3D" id="3.40.1280.10">
    <property type="match status" value="1"/>
</dbReference>
<evidence type="ECO:0000256" key="1">
    <source>
        <dbReference type="ARBA" id="ARBA00009841"/>
    </source>
</evidence>
<dbReference type="Proteomes" id="UP001497623">
    <property type="component" value="Unassembled WGS sequence"/>
</dbReference>
<sequence length="344" mass="39311">MVLENRNPQGWKKNFDGKKKWENNNADHQGKWKKKPIHAGEHFVDVPLPKSGGRSYTVSMAVPASILEETCLKDELRTYVIGQLARAANIYSIDEIIVYDDGCWRKNDVQSHMEMMHMLLEYQECPQYLRKHMFPYHKYLSHVGVLNALNAPHHLRANQWCLYREGVVSEKSLKTQSLVDAGLQTELTIEQKLQPGLRVTLKMPPEAKEMRKPYATVVSPDEPKVKHGFYWGYSVRSADSLSKVFTECRFKEGYDLLIGTSDKGDDVAETEFPEFEHALVVFGGVEGLEAALEADTDLEATKPEHLFDYYVNTCPLQQARTIRTEEAVLISLCSLQYKLIPKTT</sequence>
<accession>A0AAV2RWY7</accession>
<dbReference type="PANTHER" id="PTHR12150">
    <property type="entry name" value="CLASS IV SAM-BINDING METHYLTRANSFERASE-RELATED"/>
    <property type="match status" value="1"/>
</dbReference>
<evidence type="ECO:0008006" key="5">
    <source>
        <dbReference type="Google" id="ProtNLM"/>
    </source>
</evidence>
<reference evidence="3 4" key="1">
    <citation type="submission" date="2024-05" db="EMBL/GenBank/DDBJ databases">
        <authorList>
            <person name="Wallberg A."/>
        </authorList>
    </citation>
    <scope>NUCLEOTIDE SEQUENCE [LARGE SCALE GENOMIC DNA]</scope>
</reference>
<dbReference type="SUPFAM" id="SSF75217">
    <property type="entry name" value="alpha/beta knot"/>
    <property type="match status" value="1"/>
</dbReference>
<dbReference type="SUPFAM" id="SSF50249">
    <property type="entry name" value="Nucleic acid-binding proteins"/>
    <property type="match status" value="1"/>
</dbReference>
<feature type="region of interest" description="Disordered" evidence="2">
    <location>
        <begin position="1"/>
        <end position="31"/>
    </location>
</feature>
<name>A0AAV2RWY7_MEGNR</name>
<dbReference type="CDD" id="cd18086">
    <property type="entry name" value="HsC9orf114-like"/>
    <property type="match status" value="1"/>
</dbReference>
<protein>
    <recommendedName>
        <fullName evidence="5">RNA methyltransferase</fullName>
    </recommendedName>
</protein>